<dbReference type="Proteomes" id="UP001054945">
    <property type="component" value="Unassembled WGS sequence"/>
</dbReference>
<reference evidence="1 2" key="1">
    <citation type="submission" date="2021-06" db="EMBL/GenBank/DDBJ databases">
        <title>Caerostris extrusa draft genome.</title>
        <authorList>
            <person name="Kono N."/>
            <person name="Arakawa K."/>
        </authorList>
    </citation>
    <scope>NUCLEOTIDE SEQUENCE [LARGE SCALE GENOMIC DNA]</scope>
</reference>
<sequence length="99" mass="11527">MQCDDFCGNVLLRLPLLQKKHRRRERKVLGHQLHELEHSPNSYTRAHRYYSRASERNFRAATVETIELRNVSAPASTSSLPSSPEEEDYQAFVPMFNPL</sequence>
<name>A0AAV4W8E3_CAEEX</name>
<keyword evidence="2" id="KW-1185">Reference proteome</keyword>
<dbReference type="AlphaFoldDB" id="A0AAV4W8E3"/>
<organism evidence="1 2">
    <name type="scientific">Caerostris extrusa</name>
    <name type="common">Bark spider</name>
    <name type="synonym">Caerostris bankana</name>
    <dbReference type="NCBI Taxonomy" id="172846"/>
    <lineage>
        <taxon>Eukaryota</taxon>
        <taxon>Metazoa</taxon>
        <taxon>Ecdysozoa</taxon>
        <taxon>Arthropoda</taxon>
        <taxon>Chelicerata</taxon>
        <taxon>Arachnida</taxon>
        <taxon>Araneae</taxon>
        <taxon>Araneomorphae</taxon>
        <taxon>Entelegynae</taxon>
        <taxon>Araneoidea</taxon>
        <taxon>Araneidae</taxon>
        <taxon>Caerostris</taxon>
    </lineage>
</organism>
<comment type="caution">
    <text evidence="1">The sequence shown here is derived from an EMBL/GenBank/DDBJ whole genome shotgun (WGS) entry which is preliminary data.</text>
</comment>
<proteinExistence type="predicted"/>
<protein>
    <submittedName>
        <fullName evidence="1">Uncharacterized protein</fullName>
    </submittedName>
</protein>
<gene>
    <name evidence="1" type="ORF">CEXT_392261</name>
</gene>
<accession>A0AAV4W8E3</accession>
<evidence type="ECO:0000313" key="2">
    <source>
        <dbReference type="Proteomes" id="UP001054945"/>
    </source>
</evidence>
<dbReference type="EMBL" id="BPLR01015841">
    <property type="protein sequence ID" value="GIY79062.1"/>
    <property type="molecule type" value="Genomic_DNA"/>
</dbReference>
<evidence type="ECO:0000313" key="1">
    <source>
        <dbReference type="EMBL" id="GIY79062.1"/>
    </source>
</evidence>